<protein>
    <submittedName>
        <fullName evidence="1">Uncharacterized protein</fullName>
    </submittedName>
</protein>
<evidence type="ECO:0000313" key="2">
    <source>
        <dbReference type="Proteomes" id="UP001172386"/>
    </source>
</evidence>
<keyword evidence="2" id="KW-1185">Reference proteome</keyword>
<gene>
    <name evidence="1" type="ORF">H2198_005832</name>
</gene>
<dbReference type="Proteomes" id="UP001172386">
    <property type="component" value="Unassembled WGS sequence"/>
</dbReference>
<accession>A0ACC3A4M9</accession>
<dbReference type="EMBL" id="JAPDRQ010000100">
    <property type="protein sequence ID" value="KAJ9655303.1"/>
    <property type="molecule type" value="Genomic_DNA"/>
</dbReference>
<reference evidence="1" key="1">
    <citation type="submission" date="2022-10" db="EMBL/GenBank/DDBJ databases">
        <title>Culturing micro-colonial fungi from biological soil crusts in the Mojave desert and describing Neophaeococcomyces mojavensis, and introducing the new genera and species Taxawa tesnikishii.</title>
        <authorList>
            <person name="Kurbessoian T."/>
            <person name="Stajich J.E."/>
        </authorList>
    </citation>
    <scope>NUCLEOTIDE SEQUENCE</scope>
    <source>
        <strain evidence="1">JES_112</strain>
    </source>
</reference>
<evidence type="ECO:0000313" key="1">
    <source>
        <dbReference type="EMBL" id="KAJ9655303.1"/>
    </source>
</evidence>
<name>A0ACC3A4M9_9EURO</name>
<proteinExistence type="predicted"/>
<comment type="caution">
    <text evidence="1">The sequence shown here is derived from an EMBL/GenBank/DDBJ whole genome shotgun (WGS) entry which is preliminary data.</text>
</comment>
<sequence>MGEKEDREKAEKLAAAKKRVAQLQKKKKAAAGDKGASSSKSKSKDTAKEDAEETPLSPTKVDAETTEAAEDIDPTVEVKGAEATAEESNETVLAAAEEDESEDEDADAAALSSAIKIANQPPQETTQEKDGSLSPPPLTTSPSGELLSTNTRVHPGRQPSISLQSKIRSASFRQGATPTSPSADSDDAPDVYRKQLARIEELERENKRLAKEASEHQARWQKNEEELEELRERAVEEPESTSQDKEVQQLRSEIDTLRRNSRQSVSIPTRPRDEDAENLRKDLESKESTISDMQLEISRLRSQLSSQTQGCETHGEQISALQSSLERAEAAAAKLHTELTDTKKALSRVSEKAVLDSTVQTSREMKIKNLEREVEGLEAEKAETDKKIENLEKKIEAMNKLHRESEARNAPKLAYADQTLKELALLKAKFEAVEKENARLREARKHRLSGDGGDEGLNELEDEDRAKLERRIRELESENFDLRRGVWRDKRRELQPNLSAGGDLNAGATGDDFTEVDLNGSASATRKSSATHAPSTQARHSNFAQVLNSGFAAFRAATTSPGSEAQKTGRPRNDSLLEEFDDDDNAFDENAFAVAQREEEMRKMVEHVREVKKGLKQWVGWRLDLVDLRRSGGGGMGFGEIFEA</sequence>
<organism evidence="1 2">
    <name type="scientific">Neophaeococcomyces mojaviensis</name>
    <dbReference type="NCBI Taxonomy" id="3383035"/>
    <lineage>
        <taxon>Eukaryota</taxon>
        <taxon>Fungi</taxon>
        <taxon>Dikarya</taxon>
        <taxon>Ascomycota</taxon>
        <taxon>Pezizomycotina</taxon>
        <taxon>Eurotiomycetes</taxon>
        <taxon>Chaetothyriomycetidae</taxon>
        <taxon>Chaetothyriales</taxon>
        <taxon>Chaetothyriales incertae sedis</taxon>
        <taxon>Neophaeococcomyces</taxon>
    </lineage>
</organism>